<dbReference type="PANTHER" id="PTHR45691">
    <property type="entry name" value="PROTEIN DIAPHANOUS"/>
    <property type="match status" value="1"/>
</dbReference>
<feature type="region of interest" description="Disordered" evidence="1">
    <location>
        <begin position="302"/>
        <end position="329"/>
    </location>
</feature>
<evidence type="ECO:0000256" key="2">
    <source>
        <dbReference type="SAM" id="SignalP"/>
    </source>
</evidence>
<feature type="domain" description="Pherophorin" evidence="3">
    <location>
        <begin position="471"/>
        <end position="620"/>
    </location>
</feature>
<proteinExistence type="predicted"/>
<reference evidence="4" key="1">
    <citation type="journal article" date="2020" name="bioRxiv">
        <title>Comparative genomics of Chlamydomonas.</title>
        <authorList>
            <person name="Craig R.J."/>
            <person name="Hasan A.R."/>
            <person name="Ness R.W."/>
            <person name="Keightley P.D."/>
        </authorList>
    </citation>
    <scope>NUCLEOTIDE SEQUENCE</scope>
    <source>
        <strain evidence="4">CCAP 11/173</strain>
    </source>
</reference>
<dbReference type="SUPFAM" id="SSF101447">
    <property type="entry name" value="Formin homology 2 domain (FH2 domain)"/>
    <property type="match status" value="1"/>
</dbReference>
<feature type="signal peptide" evidence="2">
    <location>
        <begin position="1"/>
        <end position="21"/>
    </location>
</feature>
<evidence type="ECO:0000259" key="3">
    <source>
        <dbReference type="Pfam" id="PF12499"/>
    </source>
</evidence>
<sequence>MRSSFTLVAVLVAAAFAAAQGAQSGLYTSFPFCKCKKTPSAYKLGDIVTAKGNGQYCFKLSAKVPAGCNDYCCNKADLKKIEFNVNESCDVFGDVVKATINGQPTKVGASFNEPIDGPVGSTTLVLTQLGLGLGSDGAEICITLSKNKNGKGCTTLEELCVPPAGLPKGVCYTISISGKPTPEPVPPFRYTPADCDDVATIITDAMSAAISAKDVKVINEFALDQCTGEVVTVCATFFSNEEAGKLQPDADAVLNTLFDIAVDECGAATYGYTQMAAVGGADGGFDCLFGERTYYCPYPPPPPSPPPPPPPPSPPPPSPPPPSPPPPSPPPPCEACVYLSIAETGTVVFPYELSPTDCDDYAAMIGDEIQTEAENLGVAVNFSPAVCASDVIKLCATFFSSEEGAKLQPFINERLPFWLQLITGPQGCPAYLTGYSAYAVVGGSGGTATAPSASCLSGFETTACAPENVDFPKCACNTKPGATPFAFKPVMYTMAGRTKDTTAYCFNITTVTPNSPTSPCGSSSGLLKAEFYADDTKRRKITGMYVRPNGGPSKWLAATWGAVGEQTVKATPLNWSKGQANGGVICMELTNDISIQDFCLPSTSGTCWGNLFDDTKNCCPLYQADLP</sequence>
<gene>
    <name evidence="4" type="ORF">HYH02_007418</name>
</gene>
<feature type="domain" description="Pherophorin" evidence="3">
    <location>
        <begin position="30"/>
        <end position="175"/>
    </location>
</feature>
<dbReference type="GO" id="GO:0030041">
    <property type="term" value="P:actin filament polymerization"/>
    <property type="evidence" value="ECO:0007669"/>
    <property type="project" value="TreeGrafter"/>
</dbReference>
<dbReference type="GO" id="GO:0005884">
    <property type="term" value="C:actin filament"/>
    <property type="evidence" value="ECO:0007669"/>
    <property type="project" value="TreeGrafter"/>
</dbReference>
<dbReference type="EMBL" id="JAEHOD010000021">
    <property type="protein sequence ID" value="KAG2447492.1"/>
    <property type="molecule type" value="Genomic_DNA"/>
</dbReference>
<dbReference type="OrthoDB" id="530420at2759"/>
<dbReference type="Pfam" id="PF12499">
    <property type="entry name" value="DUF3707"/>
    <property type="match status" value="2"/>
</dbReference>
<evidence type="ECO:0000313" key="4">
    <source>
        <dbReference type="EMBL" id="KAG2447492.1"/>
    </source>
</evidence>
<name>A0A835WH89_9CHLO</name>
<keyword evidence="5" id="KW-1185">Reference proteome</keyword>
<evidence type="ECO:0000256" key="1">
    <source>
        <dbReference type="SAM" id="MobiDB-lite"/>
    </source>
</evidence>
<protein>
    <recommendedName>
        <fullName evidence="3">Pherophorin domain-containing protein</fullName>
    </recommendedName>
</protein>
<dbReference type="Proteomes" id="UP000613740">
    <property type="component" value="Unassembled WGS sequence"/>
</dbReference>
<accession>A0A835WH89</accession>
<comment type="caution">
    <text evidence="4">The sequence shown here is derived from an EMBL/GenBank/DDBJ whole genome shotgun (WGS) entry which is preliminary data.</text>
</comment>
<feature type="chain" id="PRO_5032991233" description="Pherophorin domain-containing protein" evidence="2">
    <location>
        <begin position="22"/>
        <end position="627"/>
    </location>
</feature>
<keyword evidence="2" id="KW-0732">Signal</keyword>
<dbReference type="InterPro" id="IPR024616">
    <property type="entry name" value="Pherophorin"/>
</dbReference>
<dbReference type="InterPro" id="IPR051412">
    <property type="entry name" value="Formin_Homology_Diaphanous_sf"/>
</dbReference>
<organism evidence="4 5">
    <name type="scientific">Chlamydomonas schloesseri</name>
    <dbReference type="NCBI Taxonomy" id="2026947"/>
    <lineage>
        <taxon>Eukaryota</taxon>
        <taxon>Viridiplantae</taxon>
        <taxon>Chlorophyta</taxon>
        <taxon>core chlorophytes</taxon>
        <taxon>Chlorophyceae</taxon>
        <taxon>CS clade</taxon>
        <taxon>Chlamydomonadales</taxon>
        <taxon>Chlamydomonadaceae</taxon>
        <taxon>Chlamydomonas</taxon>
    </lineage>
</organism>
<dbReference type="AlphaFoldDB" id="A0A835WH89"/>
<dbReference type="PANTHER" id="PTHR45691:SF6">
    <property type="entry name" value="PROTEIN DIAPHANOUS"/>
    <property type="match status" value="1"/>
</dbReference>
<evidence type="ECO:0000313" key="5">
    <source>
        <dbReference type="Proteomes" id="UP000613740"/>
    </source>
</evidence>